<evidence type="ECO:0000256" key="2">
    <source>
        <dbReference type="SAM" id="Phobius"/>
    </source>
</evidence>
<reference evidence="5" key="1">
    <citation type="submission" date="2017-09" db="EMBL/GenBank/DDBJ databases">
        <title>Brachybacterium sp. VM2412.</title>
        <authorList>
            <person name="Tak E.J."/>
            <person name="Bae J.-W."/>
        </authorList>
    </citation>
    <scope>NUCLEOTIDE SEQUENCE [LARGE SCALE GENOMIC DNA]</scope>
    <source>
        <strain evidence="5">VM2412</strain>
    </source>
</reference>
<dbReference type="Proteomes" id="UP000218165">
    <property type="component" value="Chromosome"/>
</dbReference>
<dbReference type="PANTHER" id="PTHR30487:SF0">
    <property type="entry name" value="PREPILIN LEADER PEPTIDASE_N-METHYLTRANSFERASE-RELATED"/>
    <property type="match status" value="1"/>
</dbReference>
<keyword evidence="2" id="KW-0812">Transmembrane</keyword>
<dbReference type="Pfam" id="PF01478">
    <property type="entry name" value="Peptidase_A24"/>
    <property type="match status" value="1"/>
</dbReference>
<dbReference type="AlphaFoldDB" id="A0A291GNQ6"/>
<feature type="transmembrane region" description="Helical" evidence="2">
    <location>
        <begin position="126"/>
        <end position="146"/>
    </location>
</feature>
<feature type="transmembrane region" description="Helical" evidence="2">
    <location>
        <begin position="51"/>
        <end position="84"/>
    </location>
</feature>
<dbReference type="KEGG" id="brz:CFK38_10245"/>
<dbReference type="EMBL" id="CP023563">
    <property type="protein sequence ID" value="ATG51861.1"/>
    <property type="molecule type" value="Genomic_DNA"/>
</dbReference>
<dbReference type="GO" id="GO:0006465">
    <property type="term" value="P:signal peptide processing"/>
    <property type="evidence" value="ECO:0007669"/>
    <property type="project" value="TreeGrafter"/>
</dbReference>
<evidence type="ECO:0000256" key="1">
    <source>
        <dbReference type="ARBA" id="ARBA00005801"/>
    </source>
</evidence>
<dbReference type="Gene3D" id="1.20.120.1220">
    <property type="match status" value="1"/>
</dbReference>
<feature type="transmembrane region" description="Helical" evidence="2">
    <location>
        <begin position="12"/>
        <end position="30"/>
    </location>
</feature>
<feature type="domain" description="Prepilin type IV endopeptidase peptidase" evidence="3">
    <location>
        <begin position="74"/>
        <end position="185"/>
    </location>
</feature>
<keyword evidence="2" id="KW-1133">Transmembrane helix</keyword>
<evidence type="ECO:0000259" key="3">
    <source>
        <dbReference type="Pfam" id="PF01478"/>
    </source>
</evidence>
<dbReference type="InterPro" id="IPR050882">
    <property type="entry name" value="Prepilin_peptidase/N-MTase"/>
</dbReference>
<dbReference type="PANTHER" id="PTHR30487">
    <property type="entry name" value="TYPE 4 PREPILIN-LIKE PROTEINS LEADER PEPTIDE-PROCESSING ENZYME"/>
    <property type="match status" value="1"/>
</dbReference>
<comment type="similarity">
    <text evidence="1">Belongs to the peptidase A24 family.</text>
</comment>
<sequence>MAALAQEAPGIAAALLAGLLAGLAAVLLTGRLRAVTEQPSGLYRHHVHVPLAALLGAGAGVLAPSWLLVLPAVVLAVACALLVVVDLAEHRLPNRLLALAYPSLLISLLPAALLGPDWALLGRALLAGMVVMVVYLVLALISPAGLGMGDVKFSGLLGLALGWAGWQSVILGVLAAFVLNAVIALLVMVVRRDRRGEVPFGPAMVAGTALALAVT</sequence>
<keyword evidence="2" id="KW-0472">Membrane</keyword>
<name>A0A291GNQ6_9MICO</name>
<dbReference type="InterPro" id="IPR000045">
    <property type="entry name" value="Prepilin_IV_endopep_pep"/>
</dbReference>
<dbReference type="RefSeq" id="WP_096802980.1">
    <property type="nucleotide sequence ID" value="NZ_CP023563.1"/>
</dbReference>
<dbReference type="OrthoDB" id="2087435at2"/>
<feature type="transmembrane region" description="Helical" evidence="2">
    <location>
        <begin position="96"/>
        <end position="114"/>
    </location>
</feature>
<organism evidence="4 5">
    <name type="scientific">Brachybacterium vulturis</name>
    <dbReference type="NCBI Taxonomy" id="2017484"/>
    <lineage>
        <taxon>Bacteria</taxon>
        <taxon>Bacillati</taxon>
        <taxon>Actinomycetota</taxon>
        <taxon>Actinomycetes</taxon>
        <taxon>Micrococcales</taxon>
        <taxon>Dermabacteraceae</taxon>
        <taxon>Brachybacterium</taxon>
    </lineage>
</organism>
<dbReference type="GO" id="GO:0004190">
    <property type="term" value="F:aspartic-type endopeptidase activity"/>
    <property type="evidence" value="ECO:0007669"/>
    <property type="project" value="InterPro"/>
</dbReference>
<accession>A0A291GNQ6</accession>
<keyword evidence="5" id="KW-1185">Reference proteome</keyword>
<gene>
    <name evidence="4" type="ORF">CFK38_10245</name>
</gene>
<evidence type="ECO:0000313" key="4">
    <source>
        <dbReference type="EMBL" id="ATG51861.1"/>
    </source>
</evidence>
<evidence type="ECO:0000313" key="5">
    <source>
        <dbReference type="Proteomes" id="UP000218165"/>
    </source>
</evidence>
<protein>
    <submittedName>
        <fullName evidence="4">Prepilin peptidase</fullName>
    </submittedName>
</protein>
<feature type="transmembrane region" description="Helical" evidence="2">
    <location>
        <begin position="166"/>
        <end position="190"/>
    </location>
</feature>
<proteinExistence type="inferred from homology"/>
<dbReference type="GO" id="GO:0005886">
    <property type="term" value="C:plasma membrane"/>
    <property type="evidence" value="ECO:0007669"/>
    <property type="project" value="TreeGrafter"/>
</dbReference>